<dbReference type="Proteomes" id="UP000494165">
    <property type="component" value="Unassembled WGS sequence"/>
</dbReference>
<dbReference type="GO" id="GO:0006892">
    <property type="term" value="P:post-Golgi vesicle-mediated transport"/>
    <property type="evidence" value="ECO:0007669"/>
    <property type="project" value="TreeGrafter"/>
</dbReference>
<evidence type="ECO:0000313" key="5">
    <source>
        <dbReference type="Proteomes" id="UP000494165"/>
    </source>
</evidence>
<evidence type="ECO:0008006" key="6">
    <source>
        <dbReference type="Google" id="ProtNLM"/>
    </source>
</evidence>
<accession>A0A8S1DDZ6</accession>
<dbReference type="GO" id="GO:0015031">
    <property type="term" value="P:protein transport"/>
    <property type="evidence" value="ECO:0007669"/>
    <property type="project" value="UniProtKB-KW"/>
</dbReference>
<dbReference type="EMBL" id="CADEPI010000214">
    <property type="protein sequence ID" value="CAB3380678.1"/>
    <property type="molecule type" value="Genomic_DNA"/>
</dbReference>
<proteinExistence type="predicted"/>
<dbReference type="FunFam" id="2.170.150.10:FF:000005">
    <property type="entry name" value="Guanine nucleotide exchange factor MSS4"/>
    <property type="match status" value="1"/>
</dbReference>
<dbReference type="OrthoDB" id="30840at2759"/>
<keyword evidence="2" id="KW-0344">Guanine-nucleotide releasing factor</keyword>
<name>A0A8S1DDZ6_9INSE</name>
<dbReference type="InterPro" id="IPR011323">
    <property type="entry name" value="Mss4/transl-control_tumour"/>
</dbReference>
<gene>
    <name evidence="4" type="ORF">CLODIP_2_CD07447</name>
</gene>
<dbReference type="InterPro" id="IPR011057">
    <property type="entry name" value="Mss4-like_sf"/>
</dbReference>
<evidence type="ECO:0000313" key="4">
    <source>
        <dbReference type="EMBL" id="CAB3380678.1"/>
    </source>
</evidence>
<reference evidence="4 5" key="1">
    <citation type="submission" date="2020-04" db="EMBL/GenBank/DDBJ databases">
        <authorList>
            <person name="Alioto T."/>
            <person name="Alioto T."/>
            <person name="Gomez Garrido J."/>
        </authorList>
    </citation>
    <scope>NUCLEOTIDE SEQUENCE [LARGE SCALE GENOMIC DNA]</scope>
</reference>
<sequence length="126" mass="14134">MTENTEQAEVARFLDTEVSEVGKNKHGVKCQRCPSVILNDGVGTLKEISFKLPNMKKKGDTEGDTEEISHFWMVPDMFQFENVGFSNTVGNVKFLVCADCEVGPIGWHDLDTKLSYVALNRVIYSE</sequence>
<dbReference type="GO" id="GO:0005085">
    <property type="term" value="F:guanyl-nucleotide exchange factor activity"/>
    <property type="evidence" value="ECO:0007669"/>
    <property type="project" value="UniProtKB-KW"/>
</dbReference>
<dbReference type="GO" id="GO:0016020">
    <property type="term" value="C:membrane"/>
    <property type="evidence" value="ECO:0007669"/>
    <property type="project" value="TreeGrafter"/>
</dbReference>
<keyword evidence="5" id="KW-1185">Reference proteome</keyword>
<dbReference type="Pfam" id="PF04421">
    <property type="entry name" value="Mss4"/>
    <property type="match status" value="1"/>
</dbReference>
<dbReference type="InterPro" id="IPR007515">
    <property type="entry name" value="Mss4"/>
</dbReference>
<dbReference type="PROSITE" id="PS51796">
    <property type="entry name" value="MSS4"/>
    <property type="match status" value="1"/>
</dbReference>
<evidence type="ECO:0000256" key="2">
    <source>
        <dbReference type="ARBA" id="ARBA00022658"/>
    </source>
</evidence>
<keyword evidence="3" id="KW-0653">Protein transport</keyword>
<dbReference type="PANTHER" id="PTHR13276">
    <property type="entry name" value="GUANINE NUCLEOTIDE EXCHANGE FACTOR MSS4"/>
    <property type="match status" value="1"/>
</dbReference>
<dbReference type="GO" id="GO:0008270">
    <property type="term" value="F:zinc ion binding"/>
    <property type="evidence" value="ECO:0007669"/>
    <property type="project" value="TreeGrafter"/>
</dbReference>
<evidence type="ECO:0000256" key="1">
    <source>
        <dbReference type="ARBA" id="ARBA00022448"/>
    </source>
</evidence>
<keyword evidence="1" id="KW-0813">Transport</keyword>
<comment type="caution">
    <text evidence="4">The sequence shown here is derived from an EMBL/GenBank/DDBJ whole genome shotgun (WGS) entry which is preliminary data.</text>
</comment>
<evidence type="ECO:0000256" key="3">
    <source>
        <dbReference type="ARBA" id="ARBA00022927"/>
    </source>
</evidence>
<dbReference type="GO" id="GO:0005829">
    <property type="term" value="C:cytosol"/>
    <property type="evidence" value="ECO:0007669"/>
    <property type="project" value="TreeGrafter"/>
</dbReference>
<organism evidence="4 5">
    <name type="scientific">Cloeon dipterum</name>
    <dbReference type="NCBI Taxonomy" id="197152"/>
    <lineage>
        <taxon>Eukaryota</taxon>
        <taxon>Metazoa</taxon>
        <taxon>Ecdysozoa</taxon>
        <taxon>Arthropoda</taxon>
        <taxon>Hexapoda</taxon>
        <taxon>Insecta</taxon>
        <taxon>Pterygota</taxon>
        <taxon>Palaeoptera</taxon>
        <taxon>Ephemeroptera</taxon>
        <taxon>Pisciforma</taxon>
        <taxon>Baetidae</taxon>
        <taxon>Cloeon</taxon>
    </lineage>
</organism>
<dbReference type="AlphaFoldDB" id="A0A8S1DDZ6"/>
<dbReference type="PANTHER" id="PTHR13276:SF0">
    <property type="entry name" value="GUANINE NUCLEOTIDE EXCHANGE FACTOR MSS4"/>
    <property type="match status" value="1"/>
</dbReference>
<dbReference type="GO" id="GO:0007264">
    <property type="term" value="P:small GTPase-mediated signal transduction"/>
    <property type="evidence" value="ECO:0007669"/>
    <property type="project" value="InterPro"/>
</dbReference>
<dbReference type="Gene3D" id="2.170.150.10">
    <property type="entry name" value="Metal Binding Protein, Guanine Nucleotide Exchange Factor, Chain A"/>
    <property type="match status" value="1"/>
</dbReference>
<dbReference type="SUPFAM" id="SSF51316">
    <property type="entry name" value="Mss4-like"/>
    <property type="match status" value="1"/>
</dbReference>
<protein>
    <recommendedName>
        <fullName evidence="6">Guanine nucleotide exchange factor MSS4</fullName>
    </recommendedName>
</protein>